<dbReference type="CDD" id="cd00610">
    <property type="entry name" value="OAT_like"/>
    <property type="match status" value="1"/>
</dbReference>
<dbReference type="Gene3D" id="3.90.1150.10">
    <property type="entry name" value="Aspartate Aminotransferase, domain 1"/>
    <property type="match status" value="1"/>
</dbReference>
<evidence type="ECO:0000256" key="4">
    <source>
        <dbReference type="RuleBase" id="RU003560"/>
    </source>
</evidence>
<dbReference type="PANTHER" id="PTHR43094">
    <property type="entry name" value="AMINOTRANSFERASE"/>
    <property type="match status" value="1"/>
</dbReference>
<dbReference type="PANTHER" id="PTHR43094:SF1">
    <property type="entry name" value="AMINOTRANSFERASE CLASS-III"/>
    <property type="match status" value="1"/>
</dbReference>
<sequence>MTSQPLSQTGAAVKAADRAHVFHSWSAQDLIDPLAVAGAEGSYFWDYEGNRYLDFTSGLVFTNIGYQHPKVVAAIQEQAGKLVTFAPGFAVEARSEAARLIAERTPGDLDKIFFTNGGAEAVENAVRMARLHTGRHKVLSAYRSYHGATSTAINVTGDPRRWPSDNGSAGVVHFWAPFLYRSPFHAETEEQECRRALQHLEDTIAFEGPATIAAIILETVPGTAGIMVPPPGYLAGVREICDRYGIVFVLDEVMAGFGRTGTWFAAEHWGVTPDLMTFAKGVNSGYVPLGGVAISGAIAETFARRPYPGGLTYSGHPLACAAAVATINVMAEEGVVEHAARLGETVLGPGLRELAERHPSVGEVRGLGAFWAVELVRDRETREPLVPYNAAGEANAPMAAFAAAAKKNGLWPFVNMNRTHVVPACTISEAEAKEGLAALDEALSVADEYTV</sequence>
<dbReference type="Gene3D" id="3.40.640.10">
    <property type="entry name" value="Type I PLP-dependent aspartate aminotransferase-like (Major domain)"/>
    <property type="match status" value="1"/>
</dbReference>
<proteinExistence type="inferred from homology"/>
<dbReference type="GO" id="GO:0008483">
    <property type="term" value="F:transaminase activity"/>
    <property type="evidence" value="ECO:0007669"/>
    <property type="project" value="UniProtKB-KW"/>
</dbReference>
<evidence type="ECO:0000256" key="3">
    <source>
        <dbReference type="ARBA" id="ARBA00022898"/>
    </source>
</evidence>
<dbReference type="EMBL" id="JACEQY010000069">
    <property type="protein sequence ID" value="MBA4866650.1"/>
    <property type="molecule type" value="Genomic_DNA"/>
</dbReference>
<evidence type="ECO:0000313" key="6">
    <source>
        <dbReference type="Proteomes" id="UP000586976"/>
    </source>
</evidence>
<evidence type="ECO:0000313" key="5">
    <source>
        <dbReference type="EMBL" id="MBA4866650.1"/>
    </source>
</evidence>
<dbReference type="SUPFAM" id="SSF53383">
    <property type="entry name" value="PLP-dependent transferases"/>
    <property type="match status" value="1"/>
</dbReference>
<keyword evidence="5" id="KW-0808">Transferase</keyword>
<dbReference type="GO" id="GO:0030170">
    <property type="term" value="F:pyridoxal phosphate binding"/>
    <property type="evidence" value="ECO:0007669"/>
    <property type="project" value="InterPro"/>
</dbReference>
<evidence type="ECO:0000256" key="2">
    <source>
        <dbReference type="ARBA" id="ARBA00008954"/>
    </source>
</evidence>
<dbReference type="NCBIfam" id="NF004718">
    <property type="entry name" value="PRK06062.1"/>
    <property type="match status" value="1"/>
</dbReference>
<comment type="similarity">
    <text evidence="2 4">Belongs to the class-III pyridoxal-phosphate-dependent aminotransferase family.</text>
</comment>
<dbReference type="RefSeq" id="WP_181868022.1">
    <property type="nucleotide sequence ID" value="NZ_JACEQY010000069.1"/>
</dbReference>
<dbReference type="PROSITE" id="PS00600">
    <property type="entry name" value="AA_TRANSFER_CLASS_3"/>
    <property type="match status" value="1"/>
</dbReference>
<dbReference type="Pfam" id="PF00202">
    <property type="entry name" value="Aminotran_3"/>
    <property type="match status" value="1"/>
</dbReference>
<dbReference type="GO" id="GO:0005829">
    <property type="term" value="C:cytosol"/>
    <property type="evidence" value="ECO:0007669"/>
    <property type="project" value="TreeGrafter"/>
</dbReference>
<dbReference type="AlphaFoldDB" id="A0A7W2D8W3"/>
<accession>A0A7W2D8W3</accession>
<dbReference type="InterPro" id="IPR015424">
    <property type="entry name" value="PyrdxlP-dep_Trfase"/>
</dbReference>
<gene>
    <name evidence="5" type="ORF">H1V43_36210</name>
</gene>
<keyword evidence="6" id="KW-1185">Reference proteome</keyword>
<reference evidence="5 6" key="1">
    <citation type="submission" date="2020-07" db="EMBL/GenBank/DDBJ databases">
        <title>Streptomyces isolated from Indian soil.</title>
        <authorList>
            <person name="Mandal S."/>
            <person name="Maiti P.K."/>
        </authorList>
    </citation>
    <scope>NUCLEOTIDE SEQUENCE [LARGE SCALE GENOMIC DNA]</scope>
    <source>
        <strain evidence="5 6">PSKA54</strain>
    </source>
</reference>
<dbReference type="FunFam" id="3.40.640.10:FF:000004">
    <property type="entry name" value="Acetylornithine aminotransferase"/>
    <property type="match status" value="1"/>
</dbReference>
<dbReference type="InterPro" id="IPR005814">
    <property type="entry name" value="Aminotrans_3"/>
</dbReference>
<dbReference type="InterPro" id="IPR015422">
    <property type="entry name" value="PyrdxlP-dep_Trfase_small"/>
</dbReference>
<keyword evidence="5" id="KW-0032">Aminotransferase</keyword>
<evidence type="ECO:0000256" key="1">
    <source>
        <dbReference type="ARBA" id="ARBA00001933"/>
    </source>
</evidence>
<comment type="cofactor">
    <cofactor evidence="1">
        <name>pyridoxal 5'-phosphate</name>
        <dbReference type="ChEBI" id="CHEBI:597326"/>
    </cofactor>
</comment>
<protein>
    <submittedName>
        <fullName evidence="5">Aspartate aminotransferase family protein</fullName>
    </submittedName>
</protein>
<name>A0A7W2D8W3_9ACTN</name>
<dbReference type="Proteomes" id="UP000586976">
    <property type="component" value="Unassembled WGS sequence"/>
</dbReference>
<keyword evidence="3 4" id="KW-0663">Pyridoxal phosphate</keyword>
<organism evidence="5 6">
    <name type="scientific">Streptomyces himalayensis subsp. aureolus</name>
    <dbReference type="NCBI Taxonomy" id="2758039"/>
    <lineage>
        <taxon>Bacteria</taxon>
        <taxon>Bacillati</taxon>
        <taxon>Actinomycetota</taxon>
        <taxon>Actinomycetes</taxon>
        <taxon>Kitasatosporales</taxon>
        <taxon>Streptomycetaceae</taxon>
        <taxon>Streptomyces</taxon>
        <taxon>Streptomyces himalayensis</taxon>
    </lineage>
</organism>
<dbReference type="InterPro" id="IPR015421">
    <property type="entry name" value="PyrdxlP-dep_Trfase_major"/>
</dbReference>
<dbReference type="InterPro" id="IPR049704">
    <property type="entry name" value="Aminotrans_3_PPA_site"/>
</dbReference>
<comment type="caution">
    <text evidence="5">The sequence shown here is derived from an EMBL/GenBank/DDBJ whole genome shotgun (WGS) entry which is preliminary data.</text>
</comment>